<name>A0AAV4QA34_CAEEX</name>
<dbReference type="Proteomes" id="UP001054945">
    <property type="component" value="Unassembled WGS sequence"/>
</dbReference>
<dbReference type="EMBL" id="BPLR01005936">
    <property type="protein sequence ID" value="GIY06187.1"/>
    <property type="molecule type" value="Genomic_DNA"/>
</dbReference>
<dbReference type="AlphaFoldDB" id="A0AAV4QA34"/>
<comment type="caution">
    <text evidence="1">The sequence shown here is derived from an EMBL/GenBank/DDBJ whole genome shotgun (WGS) entry which is preliminary data.</text>
</comment>
<protein>
    <submittedName>
        <fullName evidence="1">Uncharacterized protein</fullName>
    </submittedName>
</protein>
<proteinExistence type="predicted"/>
<keyword evidence="2" id="KW-1185">Reference proteome</keyword>
<evidence type="ECO:0000313" key="2">
    <source>
        <dbReference type="Proteomes" id="UP001054945"/>
    </source>
</evidence>
<sequence>MNSNRHHIVIKRYEKTPEKPFRDLHRVKWSQSLNFQSLPFIELENRVKAELCLNVIIVTDKKKNTLARRNSQRAAWTLQVANESCNKQAKSLNNLLLEQRSNLSSCLIYFSFHFRTQGSFSGKGGLHKDHFEHIVQLLYIFWILTFTLSLHKRSQKRFLELQDMASLLFVFRTCHRRQLLELKGCGSCKMFRKTLLYTLAELNDTAEPNVSKVILEALMRAHTSRPFLDPKRLVGGATCATTTGAALFSWVNRHPQVPGAEARVYYSR</sequence>
<accession>A0AAV4QA34</accession>
<evidence type="ECO:0000313" key="1">
    <source>
        <dbReference type="EMBL" id="GIY06187.1"/>
    </source>
</evidence>
<organism evidence="1 2">
    <name type="scientific">Caerostris extrusa</name>
    <name type="common">Bark spider</name>
    <name type="synonym">Caerostris bankana</name>
    <dbReference type="NCBI Taxonomy" id="172846"/>
    <lineage>
        <taxon>Eukaryota</taxon>
        <taxon>Metazoa</taxon>
        <taxon>Ecdysozoa</taxon>
        <taxon>Arthropoda</taxon>
        <taxon>Chelicerata</taxon>
        <taxon>Arachnida</taxon>
        <taxon>Araneae</taxon>
        <taxon>Araneomorphae</taxon>
        <taxon>Entelegynae</taxon>
        <taxon>Araneoidea</taxon>
        <taxon>Araneidae</taxon>
        <taxon>Caerostris</taxon>
    </lineage>
</organism>
<gene>
    <name evidence="1" type="ORF">CEXT_29221</name>
</gene>
<reference evidence="1 2" key="1">
    <citation type="submission" date="2021-06" db="EMBL/GenBank/DDBJ databases">
        <title>Caerostris extrusa draft genome.</title>
        <authorList>
            <person name="Kono N."/>
            <person name="Arakawa K."/>
        </authorList>
    </citation>
    <scope>NUCLEOTIDE SEQUENCE [LARGE SCALE GENOMIC DNA]</scope>
</reference>